<comment type="function">
    <text evidence="9 11">Catalyzes the conversion of glucosamine-6-phosphate to glucosamine-1-phosphate.</text>
</comment>
<gene>
    <name evidence="9" type="primary">glmM</name>
    <name evidence="16" type="ORF">E7512_07175</name>
</gene>
<feature type="binding site" evidence="9">
    <location>
        <position position="242"/>
    </location>
    <ligand>
        <name>Mg(2+)</name>
        <dbReference type="ChEBI" id="CHEBI:18420"/>
    </ligand>
</feature>
<dbReference type="RefSeq" id="WP_326840314.1">
    <property type="nucleotide sequence ID" value="NZ_JBKWRC010000002.1"/>
</dbReference>
<dbReference type="Pfam" id="PF02880">
    <property type="entry name" value="PGM_PMM_III"/>
    <property type="match status" value="1"/>
</dbReference>
<dbReference type="InterPro" id="IPR005845">
    <property type="entry name" value="A-D-PHexomutase_a/b/a-II"/>
</dbReference>
<dbReference type="InterPro" id="IPR005843">
    <property type="entry name" value="A-D-PHexomutase_C"/>
</dbReference>
<evidence type="ECO:0000256" key="5">
    <source>
        <dbReference type="ARBA" id="ARBA00023235"/>
    </source>
</evidence>
<dbReference type="InterPro" id="IPR006352">
    <property type="entry name" value="GlmM_bact"/>
</dbReference>
<dbReference type="HAMAP" id="MF_01554_B">
    <property type="entry name" value="GlmM_B"/>
    <property type="match status" value="1"/>
</dbReference>
<dbReference type="GO" id="GO:0006048">
    <property type="term" value="P:UDP-N-acetylglucosamine biosynthetic process"/>
    <property type="evidence" value="ECO:0007669"/>
    <property type="project" value="TreeGrafter"/>
</dbReference>
<dbReference type="InterPro" id="IPR005846">
    <property type="entry name" value="A-D-PHexomutase_a/b/a-III"/>
</dbReference>
<dbReference type="GO" id="GO:0008966">
    <property type="term" value="F:phosphoglucosamine mutase activity"/>
    <property type="evidence" value="ECO:0007669"/>
    <property type="project" value="UniProtKB-UniRule"/>
</dbReference>
<dbReference type="Pfam" id="PF02878">
    <property type="entry name" value="PGM_PMM_I"/>
    <property type="match status" value="1"/>
</dbReference>
<feature type="domain" description="Alpha-D-phosphohexomutase alpha/beta/alpha" evidence="14">
    <location>
        <begin position="159"/>
        <end position="255"/>
    </location>
</feature>
<dbReference type="InterPro" id="IPR005844">
    <property type="entry name" value="A-D-PHexomutase_a/b/a-I"/>
</dbReference>
<evidence type="ECO:0000256" key="9">
    <source>
        <dbReference type="HAMAP-Rule" id="MF_01554"/>
    </source>
</evidence>
<feature type="active site" description="Phosphoserine intermediate" evidence="9">
    <location>
        <position position="101"/>
    </location>
</feature>
<evidence type="ECO:0000256" key="4">
    <source>
        <dbReference type="ARBA" id="ARBA00022842"/>
    </source>
</evidence>
<dbReference type="PRINTS" id="PR00509">
    <property type="entry name" value="PGMPMM"/>
</dbReference>
<feature type="modified residue" description="Phosphoserine" evidence="9">
    <location>
        <position position="101"/>
    </location>
</feature>
<dbReference type="NCBIfam" id="NF008139">
    <property type="entry name" value="PRK10887.1"/>
    <property type="match status" value="1"/>
</dbReference>
<dbReference type="Gene3D" id="3.30.310.50">
    <property type="entry name" value="Alpha-D-phosphohexomutase, C-terminal domain"/>
    <property type="match status" value="1"/>
</dbReference>
<dbReference type="EC" id="5.4.2.10" evidence="7 9"/>
<evidence type="ECO:0000256" key="1">
    <source>
        <dbReference type="ARBA" id="ARBA00010231"/>
    </source>
</evidence>
<feature type="domain" description="Alpha-D-phosphohexomutase C-terminal" evidence="12">
    <location>
        <begin position="375"/>
        <end position="443"/>
    </location>
</feature>
<dbReference type="PANTHER" id="PTHR42946:SF1">
    <property type="entry name" value="PHOSPHOGLUCOMUTASE (ALPHA-D-GLUCOSE-1,6-BISPHOSPHATE-DEPENDENT)"/>
    <property type="match status" value="1"/>
</dbReference>
<dbReference type="InterPro" id="IPR005841">
    <property type="entry name" value="Alpha-D-phosphohexomutase_SF"/>
</dbReference>
<feature type="domain" description="Alpha-D-phosphohexomutase alpha/beta/alpha" evidence="13">
    <location>
        <begin position="3"/>
        <end position="137"/>
    </location>
</feature>
<evidence type="ECO:0000259" key="14">
    <source>
        <dbReference type="Pfam" id="PF02879"/>
    </source>
</evidence>
<evidence type="ECO:0000256" key="11">
    <source>
        <dbReference type="RuleBase" id="RU004327"/>
    </source>
</evidence>
<dbReference type="GO" id="GO:0004615">
    <property type="term" value="F:phosphomannomutase activity"/>
    <property type="evidence" value="ECO:0007669"/>
    <property type="project" value="TreeGrafter"/>
</dbReference>
<dbReference type="InterPro" id="IPR036900">
    <property type="entry name" value="A-D-PHexomutase_C_sf"/>
</dbReference>
<keyword evidence="3 9" id="KW-0479">Metal-binding</keyword>
<organism evidence="16 17">
    <name type="scientific">Faecalispora sporosphaeroides</name>
    <dbReference type="NCBI Taxonomy" id="1549"/>
    <lineage>
        <taxon>Bacteria</taxon>
        <taxon>Bacillati</taxon>
        <taxon>Bacillota</taxon>
        <taxon>Clostridia</taxon>
        <taxon>Eubacteriales</taxon>
        <taxon>Oscillospiraceae</taxon>
        <taxon>Faecalispora</taxon>
    </lineage>
</organism>
<evidence type="ECO:0000256" key="3">
    <source>
        <dbReference type="ARBA" id="ARBA00022723"/>
    </source>
</evidence>
<evidence type="ECO:0000259" key="13">
    <source>
        <dbReference type="Pfam" id="PF02878"/>
    </source>
</evidence>
<dbReference type="Pfam" id="PF02879">
    <property type="entry name" value="PGM_PMM_II"/>
    <property type="match status" value="1"/>
</dbReference>
<feature type="domain" description="Alpha-D-phosphohexomutase alpha/beta/alpha" evidence="15">
    <location>
        <begin position="259"/>
        <end position="371"/>
    </location>
</feature>
<evidence type="ECO:0000256" key="7">
    <source>
        <dbReference type="ARBA" id="ARBA00066330"/>
    </source>
</evidence>
<dbReference type="GO" id="GO:0005829">
    <property type="term" value="C:cytosol"/>
    <property type="evidence" value="ECO:0007669"/>
    <property type="project" value="TreeGrafter"/>
</dbReference>
<sequence length="450" mass="48150">MGRLFGTDGARGVANADLTCELAMNIGRAAAMVLGKGGKRHPKILIGKDTRISSDMLESALAAGLCSIGANVVHLGVVPTPAVAYLVKRYGADAGVMISASHNPCEFNGIKIFSGTGYKLPDALEEQIEAIVLDHEEKPQFPTGGEIGSISAAPQALRDYIDHVKSTVPEGALKGLRVALDCANGSSAMTAQTLFSELGAECHMLSDTPNGVNINDNCGSTHMETLMEYVKANHMDAGLAFDGDADRCLAVDERGQLVDGDFLMAICALDLKSQGRLAKSAAVGTIMTNMGFIRFCEENGIKFAATKVGDRYVLEEMLQEGYNFGGEQSGHIIFLDHATTGDGQMTGVQLLTILNRRRAHLSSLATLMARYPQVMVNVTVSREGKLRFYTDAEVNEAIERAKARLGTKGRVVVRPSGTEPLLRVMIEGEDHDEISALAHEVADVVRKRLA</sequence>
<dbReference type="SUPFAM" id="SSF53738">
    <property type="entry name" value="Phosphoglucomutase, first 3 domains"/>
    <property type="match status" value="3"/>
</dbReference>
<dbReference type="PROSITE" id="PS00710">
    <property type="entry name" value="PGM_PMM"/>
    <property type="match status" value="1"/>
</dbReference>
<name>A0A928KWJ5_9FIRM</name>
<reference evidence="16" key="1">
    <citation type="submission" date="2019-04" db="EMBL/GenBank/DDBJ databases">
        <title>Evolution of Biomass-Degrading Anaerobic Consortia Revealed by Metagenomics.</title>
        <authorList>
            <person name="Peng X."/>
        </authorList>
    </citation>
    <scope>NUCLEOTIDE SEQUENCE</scope>
    <source>
        <strain evidence="16">SIG551</strain>
    </source>
</reference>
<comment type="catalytic activity">
    <reaction evidence="6 9 11">
        <text>alpha-D-glucosamine 1-phosphate = D-glucosamine 6-phosphate</text>
        <dbReference type="Rhea" id="RHEA:23424"/>
        <dbReference type="ChEBI" id="CHEBI:58516"/>
        <dbReference type="ChEBI" id="CHEBI:58725"/>
        <dbReference type="EC" id="5.4.2.10"/>
    </reaction>
</comment>
<comment type="caution">
    <text evidence="16">The sequence shown here is derived from an EMBL/GenBank/DDBJ whole genome shotgun (WGS) entry which is preliminary data.</text>
</comment>
<evidence type="ECO:0000313" key="16">
    <source>
        <dbReference type="EMBL" id="MBE6833350.1"/>
    </source>
</evidence>
<evidence type="ECO:0000259" key="15">
    <source>
        <dbReference type="Pfam" id="PF02880"/>
    </source>
</evidence>
<dbReference type="InterPro" id="IPR050060">
    <property type="entry name" value="Phosphoglucosamine_mutase"/>
</dbReference>
<dbReference type="GO" id="GO:0000287">
    <property type="term" value="F:magnesium ion binding"/>
    <property type="evidence" value="ECO:0007669"/>
    <property type="project" value="UniProtKB-UniRule"/>
</dbReference>
<dbReference type="EMBL" id="SVNY01000003">
    <property type="protein sequence ID" value="MBE6833350.1"/>
    <property type="molecule type" value="Genomic_DNA"/>
</dbReference>
<proteinExistence type="inferred from homology"/>
<dbReference type="FunFam" id="3.40.120.10:FF:000002">
    <property type="entry name" value="Phosphoglucosamine mutase"/>
    <property type="match status" value="1"/>
</dbReference>
<feature type="binding site" description="via phosphate group" evidence="9">
    <location>
        <position position="101"/>
    </location>
    <ligand>
        <name>Mg(2+)</name>
        <dbReference type="ChEBI" id="CHEBI:18420"/>
    </ligand>
</feature>
<comment type="cofactor">
    <cofactor evidence="9">
        <name>Mg(2+)</name>
        <dbReference type="ChEBI" id="CHEBI:18420"/>
    </cofactor>
    <text evidence="9">Binds 1 Mg(2+) ion per subunit.</text>
</comment>
<dbReference type="Proteomes" id="UP000754750">
    <property type="component" value="Unassembled WGS sequence"/>
</dbReference>
<dbReference type="NCBIfam" id="TIGR01455">
    <property type="entry name" value="glmM"/>
    <property type="match status" value="1"/>
</dbReference>
<dbReference type="AlphaFoldDB" id="A0A928KWJ5"/>
<keyword evidence="2 9" id="KW-0597">Phosphoprotein</keyword>
<dbReference type="PANTHER" id="PTHR42946">
    <property type="entry name" value="PHOSPHOHEXOSE MUTASE"/>
    <property type="match status" value="1"/>
</dbReference>
<evidence type="ECO:0000256" key="10">
    <source>
        <dbReference type="RuleBase" id="RU004326"/>
    </source>
</evidence>
<keyword evidence="5 9" id="KW-0413">Isomerase</keyword>
<dbReference type="FunFam" id="3.40.120.10:FF:000001">
    <property type="entry name" value="Phosphoglucosamine mutase"/>
    <property type="match status" value="1"/>
</dbReference>
<dbReference type="InterPro" id="IPR016055">
    <property type="entry name" value="A-D-PHexomutase_a/b/a-I/II/III"/>
</dbReference>
<dbReference type="InterPro" id="IPR016066">
    <property type="entry name" value="A-D-PHexomutase_CS"/>
</dbReference>
<feature type="binding site" evidence="9">
    <location>
        <position position="246"/>
    </location>
    <ligand>
        <name>Mg(2+)</name>
        <dbReference type="ChEBI" id="CHEBI:18420"/>
    </ligand>
</feature>
<comment type="similarity">
    <text evidence="1 9 10">Belongs to the phosphohexose mutase family.</text>
</comment>
<evidence type="ECO:0000313" key="17">
    <source>
        <dbReference type="Proteomes" id="UP000754750"/>
    </source>
</evidence>
<evidence type="ECO:0000256" key="2">
    <source>
        <dbReference type="ARBA" id="ARBA00022553"/>
    </source>
</evidence>
<dbReference type="GO" id="GO:0009252">
    <property type="term" value="P:peptidoglycan biosynthetic process"/>
    <property type="evidence" value="ECO:0007669"/>
    <property type="project" value="TreeGrafter"/>
</dbReference>
<protein>
    <recommendedName>
        <fullName evidence="8 9">Phosphoglucosamine mutase</fullName>
        <ecNumber evidence="7 9">5.4.2.10</ecNumber>
    </recommendedName>
</protein>
<evidence type="ECO:0000259" key="12">
    <source>
        <dbReference type="Pfam" id="PF00408"/>
    </source>
</evidence>
<feature type="binding site" evidence="9">
    <location>
        <position position="244"/>
    </location>
    <ligand>
        <name>Mg(2+)</name>
        <dbReference type="ChEBI" id="CHEBI:18420"/>
    </ligand>
</feature>
<evidence type="ECO:0000256" key="6">
    <source>
        <dbReference type="ARBA" id="ARBA00050364"/>
    </source>
</evidence>
<dbReference type="Gene3D" id="3.40.120.10">
    <property type="entry name" value="Alpha-D-Glucose-1,6-Bisphosphate, subunit A, domain 3"/>
    <property type="match status" value="3"/>
</dbReference>
<comment type="PTM">
    <text evidence="9">Activated by phosphorylation.</text>
</comment>
<dbReference type="SUPFAM" id="SSF55957">
    <property type="entry name" value="Phosphoglucomutase, C-terminal domain"/>
    <property type="match status" value="1"/>
</dbReference>
<accession>A0A928KWJ5</accession>
<dbReference type="FunFam" id="3.30.310.50:FF:000001">
    <property type="entry name" value="Phosphoglucosamine mutase"/>
    <property type="match status" value="1"/>
</dbReference>
<dbReference type="GO" id="GO:0005975">
    <property type="term" value="P:carbohydrate metabolic process"/>
    <property type="evidence" value="ECO:0007669"/>
    <property type="project" value="InterPro"/>
</dbReference>
<evidence type="ECO:0000256" key="8">
    <source>
        <dbReference type="ARBA" id="ARBA00068193"/>
    </source>
</evidence>
<dbReference type="CDD" id="cd05802">
    <property type="entry name" value="GlmM"/>
    <property type="match status" value="1"/>
</dbReference>
<dbReference type="Pfam" id="PF00408">
    <property type="entry name" value="PGM_PMM_IV"/>
    <property type="match status" value="1"/>
</dbReference>
<keyword evidence="4 9" id="KW-0460">Magnesium</keyword>